<organism evidence="1 2">
    <name type="scientific">Paraburkholderia lacunae</name>
    <dbReference type="NCBI Taxonomy" id="2211104"/>
    <lineage>
        <taxon>Bacteria</taxon>
        <taxon>Pseudomonadati</taxon>
        <taxon>Pseudomonadota</taxon>
        <taxon>Betaproteobacteria</taxon>
        <taxon>Burkholderiales</taxon>
        <taxon>Burkholderiaceae</taxon>
        <taxon>Paraburkholderia</taxon>
    </lineage>
</organism>
<evidence type="ECO:0000313" key="2">
    <source>
        <dbReference type="Proteomes" id="UP000254875"/>
    </source>
</evidence>
<sequence length="127" mass="13512">MNPQLILIAGPFRSGTDGVPARIAKNLSRLECAALAVYERGHVPVIGEWLSLPLARAAGSQRTGDEISETFLYPAAHRLLRQCDAILRIEGESSGADADVALGRALGLRIYYGLGEIPVASDGERNG</sequence>
<dbReference type="Gene3D" id="3.40.50.10400">
    <property type="entry name" value="Hypothetical protein PA1492"/>
    <property type="match status" value="1"/>
</dbReference>
<protein>
    <submittedName>
        <fullName evidence="1">DUF4406 domain-containing protein</fullName>
    </submittedName>
</protein>
<dbReference type="RefSeq" id="WP_115100414.1">
    <property type="nucleotide sequence ID" value="NZ_QHKS01000005.1"/>
</dbReference>
<dbReference type="OrthoDB" id="9796022at2"/>
<dbReference type="EMBL" id="QHKS01000005">
    <property type="protein sequence ID" value="RDK03019.1"/>
    <property type="molecule type" value="Genomic_DNA"/>
</dbReference>
<name>A0A370NBP6_9BURK</name>
<dbReference type="AlphaFoldDB" id="A0A370NBP6"/>
<gene>
    <name evidence="1" type="ORF">DLM46_08905</name>
</gene>
<dbReference type="Proteomes" id="UP000254875">
    <property type="component" value="Unassembled WGS sequence"/>
</dbReference>
<comment type="caution">
    <text evidence="1">The sequence shown here is derived from an EMBL/GenBank/DDBJ whole genome shotgun (WGS) entry which is preliminary data.</text>
</comment>
<reference evidence="2" key="1">
    <citation type="submission" date="2018-05" db="EMBL/GenBank/DDBJ databases">
        <authorList>
            <person name="Feng T."/>
        </authorList>
    </citation>
    <scope>NUCLEOTIDE SEQUENCE [LARGE SCALE GENOMIC DNA]</scope>
    <source>
        <strain evidence="2">S27</strain>
    </source>
</reference>
<keyword evidence="2" id="KW-1185">Reference proteome</keyword>
<evidence type="ECO:0000313" key="1">
    <source>
        <dbReference type="EMBL" id="RDK03019.1"/>
    </source>
</evidence>
<proteinExistence type="predicted"/>
<accession>A0A370NBP6</accession>